<dbReference type="Pfam" id="PF03724">
    <property type="entry name" value="META"/>
    <property type="match status" value="1"/>
</dbReference>
<dbReference type="Gene3D" id="2.40.128.270">
    <property type="match status" value="1"/>
</dbReference>
<protein>
    <recommendedName>
        <fullName evidence="2">DUF306 domain-containing protein</fullName>
    </recommendedName>
</protein>
<gene>
    <name evidence="3" type="ORF">GP2_021_00230</name>
</gene>
<accession>A0ABQ0ILG1</accession>
<keyword evidence="1" id="KW-0812">Transmembrane</keyword>
<comment type="caution">
    <text evidence="3">The sequence shown here is derived from an EMBL/GenBank/DDBJ whole genome shotgun (WGS) entry which is preliminary data.</text>
</comment>
<sequence>MSLGDRAQSSHRRYPTRGRRISLRTVALVSALFAAAVVGAVNGAPGRAAPADPHFVGRSYTSTVVNGAQIPGGGPLQVSFPAANRISLTAGCNRHIGELQVDGPLLRLGALASTMMACPGPRAQADDWITSFTSEPLTWYSVGQALVLVGPDAQVLLTEKYS</sequence>
<evidence type="ECO:0000259" key="2">
    <source>
        <dbReference type="Pfam" id="PF03724"/>
    </source>
</evidence>
<dbReference type="RefSeq" id="WP_006900539.1">
    <property type="nucleotide sequence ID" value="NZ_BAOQ01000021.1"/>
</dbReference>
<dbReference type="Proteomes" id="UP000035021">
    <property type="component" value="Unassembled WGS sequence"/>
</dbReference>
<evidence type="ECO:0000313" key="3">
    <source>
        <dbReference type="EMBL" id="GAC84305.1"/>
    </source>
</evidence>
<reference evidence="3 4" key="1">
    <citation type="submission" date="2013-02" db="EMBL/GenBank/DDBJ databases">
        <title>Whole genome shotgun sequence of Gordonia paraffinivorans NBRC 108238.</title>
        <authorList>
            <person name="Isaki-Nakamura S."/>
            <person name="Hosoyama A."/>
            <person name="Tsuchikane K."/>
            <person name="Ando Y."/>
            <person name="Baba S."/>
            <person name="Ohji S."/>
            <person name="Hamada M."/>
            <person name="Tamura T."/>
            <person name="Yamazoe A."/>
            <person name="Yamazaki S."/>
            <person name="Fujita N."/>
        </authorList>
    </citation>
    <scope>NUCLEOTIDE SEQUENCE [LARGE SCALE GENOMIC DNA]</scope>
    <source>
        <strain evidence="3 4">NBRC 108238</strain>
    </source>
</reference>
<evidence type="ECO:0000256" key="1">
    <source>
        <dbReference type="SAM" id="Phobius"/>
    </source>
</evidence>
<feature type="transmembrane region" description="Helical" evidence="1">
    <location>
        <begin position="21"/>
        <end position="41"/>
    </location>
</feature>
<dbReference type="EMBL" id="BAOQ01000021">
    <property type="protein sequence ID" value="GAC84305.1"/>
    <property type="molecule type" value="Genomic_DNA"/>
</dbReference>
<dbReference type="InterPro" id="IPR005184">
    <property type="entry name" value="DUF306_Meta_HslJ"/>
</dbReference>
<feature type="domain" description="DUF306" evidence="2">
    <location>
        <begin position="55"/>
        <end position="157"/>
    </location>
</feature>
<dbReference type="InterPro" id="IPR038670">
    <property type="entry name" value="HslJ-like_sf"/>
</dbReference>
<keyword evidence="1" id="KW-0472">Membrane</keyword>
<keyword evidence="4" id="KW-1185">Reference proteome</keyword>
<proteinExistence type="predicted"/>
<organism evidence="3 4">
    <name type="scientific">Gordonia paraffinivorans NBRC 108238</name>
    <dbReference type="NCBI Taxonomy" id="1223543"/>
    <lineage>
        <taxon>Bacteria</taxon>
        <taxon>Bacillati</taxon>
        <taxon>Actinomycetota</taxon>
        <taxon>Actinomycetes</taxon>
        <taxon>Mycobacteriales</taxon>
        <taxon>Gordoniaceae</taxon>
        <taxon>Gordonia</taxon>
    </lineage>
</organism>
<name>A0ABQ0ILG1_9ACTN</name>
<keyword evidence="1" id="KW-1133">Transmembrane helix</keyword>
<evidence type="ECO:0000313" key="4">
    <source>
        <dbReference type="Proteomes" id="UP000035021"/>
    </source>
</evidence>